<dbReference type="Proteomes" id="UP000000542">
    <property type="component" value="Chromosome 35"/>
</dbReference>
<dbReference type="RefSeq" id="XP_003722819.1">
    <property type="nucleotide sequence ID" value="XM_003722771.1"/>
</dbReference>
<dbReference type="OMA" id="ECDSSIR"/>
<dbReference type="EMBL" id="FR796431">
    <property type="protein sequence ID" value="CBZ13053.1"/>
    <property type="molecule type" value="Genomic_DNA"/>
</dbReference>
<evidence type="ECO:0000256" key="1">
    <source>
        <dbReference type="SAM" id="MobiDB-lite"/>
    </source>
</evidence>
<dbReference type="VEuPathDB" id="TriTrypDB:LmjF.35.4220"/>
<feature type="compositionally biased region" description="Polar residues" evidence="1">
    <location>
        <begin position="155"/>
        <end position="178"/>
    </location>
</feature>
<evidence type="ECO:0000313" key="3">
    <source>
        <dbReference type="Proteomes" id="UP000000542"/>
    </source>
</evidence>
<feature type="compositionally biased region" description="Low complexity" evidence="1">
    <location>
        <begin position="221"/>
        <end position="237"/>
    </location>
</feature>
<gene>
    <name evidence="2" type="ORF">LMJF_35_4220</name>
</gene>
<keyword evidence="3" id="KW-1185">Reference proteome</keyword>
<sequence length="602" mass="62564">MADFPEWNSGEIVEEDVGEYLDPRSALAAKVPPKMRRQGRLPPKKDTTLSASPKAIVGFVPMMECDVLDDEFADKGLGGLPLELCVDSRQSSKLSPPHHAVPQPKGLPASANGSEAAPTQLASPSLAMRVPPCAASASGVSAADRGSRAAAAPQRLSSAVRASSETGRPNAAPQNTDPSRPPPSKLRSMSGVQSMKSTMPLPAGRPNGSKPSKPSKRVFRVSSSGASVSSADGSTTSECDSSIREAPLPLSAPAGMSLPALQGKAARARPDTLRKSFSAETPAPLQAKIPSHASLSSRASGVRGPQSMPTDRAVSCGVPAPASSSRVANPHSSLKGPVSGSYAVRSSRVAPSVAAPAPTGPTRSSAASTIRTHATRSSSITRSTSQQRTVLNLKSEPEPSSGDYAYGGFFVCERTVEHQSKDSLAGTQVLTAASSAASSTDYSVLRGTYDPYAYGPGTTGSSIAAPRIGSAPGSAMSEQRDTTARLPVLPAFSGQRSNAMLSALLQHPRPPRHAASAGTTASRTHSFSHQGPVSKAAMTGTKALLAASSLAEGSEDEEVKEEEEEENKMSVSSDRQNADKHRKAEPHKKREVRRRGTDFDKI</sequence>
<name>E9AFP9_LEIMA</name>
<dbReference type="AlphaFoldDB" id="E9AFP9"/>
<feature type="compositionally biased region" description="Acidic residues" evidence="1">
    <location>
        <begin position="553"/>
        <end position="566"/>
    </location>
</feature>
<reference evidence="2 3" key="2">
    <citation type="journal article" date="2011" name="Genome Res.">
        <title>Chromosome and gene copy number variation allow major structural change between species and strains of Leishmania.</title>
        <authorList>
            <person name="Rogers M.B."/>
            <person name="Hilley J.D."/>
            <person name="Dickens N.J."/>
            <person name="Wilkes J."/>
            <person name="Bates P.A."/>
            <person name="Depledge D.P."/>
            <person name="Harris D."/>
            <person name="Her Y."/>
            <person name="Herzyk P."/>
            <person name="Imamura H."/>
            <person name="Otto T.D."/>
            <person name="Sanders M."/>
            <person name="Seeger K."/>
            <person name="Dujardin J.C."/>
            <person name="Berriman M."/>
            <person name="Smith D.F."/>
            <person name="Hertz-Fowler C."/>
            <person name="Mottram J.C."/>
        </authorList>
    </citation>
    <scope>NUCLEOTIDE SEQUENCE [LARGE SCALE GENOMIC DNA]</scope>
    <source>
        <strain evidence="3">MHOM/IL/81/Friedlin</strain>
    </source>
</reference>
<feature type="compositionally biased region" description="Low complexity" evidence="1">
    <location>
        <begin position="543"/>
        <end position="552"/>
    </location>
</feature>
<dbReference type="VEuPathDB" id="TriTrypDB:LMJFC_350055300"/>
<feature type="compositionally biased region" description="Low complexity" evidence="1">
    <location>
        <begin position="343"/>
        <end position="389"/>
    </location>
</feature>
<organism evidence="2 3">
    <name type="scientific">Leishmania major</name>
    <dbReference type="NCBI Taxonomy" id="5664"/>
    <lineage>
        <taxon>Eukaryota</taxon>
        <taxon>Discoba</taxon>
        <taxon>Euglenozoa</taxon>
        <taxon>Kinetoplastea</taxon>
        <taxon>Metakinetoplastina</taxon>
        <taxon>Trypanosomatida</taxon>
        <taxon>Trypanosomatidae</taxon>
        <taxon>Leishmaniinae</taxon>
        <taxon>Leishmania</taxon>
    </lineage>
</organism>
<dbReference type="VEuPathDB" id="TriTrypDB:LMJSD75_350049600"/>
<feature type="region of interest" description="Disordered" evidence="1">
    <location>
        <begin position="508"/>
        <end position="602"/>
    </location>
</feature>
<protein>
    <submittedName>
        <fullName evidence="2">Uncharacterized protein</fullName>
    </submittedName>
</protein>
<feature type="compositionally biased region" description="Basic residues" evidence="1">
    <location>
        <begin position="580"/>
        <end position="593"/>
    </location>
</feature>
<accession>E9AFP9</accession>
<reference evidence="2 3" key="1">
    <citation type="journal article" date="2005" name="Science">
        <title>The genome of the kinetoplastid parasite, Leishmania major.</title>
        <authorList>
            <person name="Ivens A.C."/>
            <person name="Peacock C.S."/>
            <person name="Worthey E.A."/>
            <person name="Murphy L."/>
            <person name="Aggarwal G."/>
            <person name="Berriman M."/>
            <person name="Sisk E."/>
            <person name="Rajandream M.A."/>
            <person name="Adlem E."/>
            <person name="Aert R."/>
            <person name="Anupama A."/>
            <person name="Apostolou Z."/>
            <person name="Attipoe P."/>
            <person name="Bason N."/>
            <person name="Bauser C."/>
            <person name="Beck A."/>
            <person name="Beverley S.M."/>
            <person name="Bianchettin G."/>
            <person name="Borzym K."/>
            <person name="Bothe G."/>
            <person name="Bruschi C.V."/>
            <person name="Collins M."/>
            <person name="Cadag E."/>
            <person name="Ciarloni L."/>
            <person name="Clayton C."/>
            <person name="Coulson R.M."/>
            <person name="Cronin A."/>
            <person name="Cruz A.K."/>
            <person name="Davies R.M."/>
            <person name="De Gaudenzi J."/>
            <person name="Dobson D.E."/>
            <person name="Duesterhoeft A."/>
            <person name="Fazelina G."/>
            <person name="Fosker N."/>
            <person name="Frasch A.C."/>
            <person name="Fraser A."/>
            <person name="Fuchs M."/>
            <person name="Gabel C."/>
            <person name="Goble A."/>
            <person name="Goffeau A."/>
            <person name="Harris D."/>
            <person name="Hertz-Fowler C."/>
            <person name="Hilbert H."/>
            <person name="Horn D."/>
            <person name="Huang Y."/>
            <person name="Klages S."/>
            <person name="Knights A."/>
            <person name="Kube M."/>
            <person name="Larke N."/>
            <person name="Litvin L."/>
            <person name="Lord A."/>
            <person name="Louie T."/>
            <person name="Marra M."/>
            <person name="Masuy D."/>
            <person name="Matthews K."/>
            <person name="Michaeli S."/>
            <person name="Mottram J.C."/>
            <person name="Muller-Auer S."/>
            <person name="Munden H."/>
            <person name="Nelson S."/>
            <person name="Norbertczak H."/>
            <person name="Oliver K."/>
            <person name="O'neil S."/>
            <person name="Pentony M."/>
            <person name="Pohl T.M."/>
            <person name="Price C."/>
            <person name="Purnelle B."/>
            <person name="Quail M.A."/>
            <person name="Rabbinowitsch E."/>
            <person name="Reinhardt R."/>
            <person name="Rieger M."/>
            <person name="Rinta J."/>
            <person name="Robben J."/>
            <person name="Robertson L."/>
            <person name="Ruiz J.C."/>
            <person name="Rutter S."/>
            <person name="Saunders D."/>
            <person name="Schafer M."/>
            <person name="Schein J."/>
            <person name="Schwartz D.C."/>
            <person name="Seeger K."/>
            <person name="Seyler A."/>
            <person name="Sharp S."/>
            <person name="Shin H."/>
            <person name="Sivam D."/>
            <person name="Squares R."/>
            <person name="Squares S."/>
            <person name="Tosato V."/>
            <person name="Vogt C."/>
            <person name="Volckaert G."/>
            <person name="Wambutt R."/>
            <person name="Warren T."/>
            <person name="Wedler H."/>
            <person name="Woodward J."/>
            <person name="Zhou S."/>
            <person name="Zimmermann W."/>
            <person name="Smith D.F."/>
            <person name="Blackwell J.M."/>
            <person name="Stuart K.D."/>
            <person name="Barrell B."/>
            <person name="Myler P.J."/>
        </authorList>
    </citation>
    <scope>NUCLEOTIDE SEQUENCE [LARGE SCALE GENOMIC DNA]</scope>
    <source>
        <strain evidence="3">MHOM/IL/81/Friedlin</strain>
    </source>
</reference>
<feature type="region of interest" description="Disordered" evidence="1">
    <location>
        <begin position="458"/>
        <end position="482"/>
    </location>
</feature>
<feature type="region of interest" description="Disordered" evidence="1">
    <location>
        <begin position="89"/>
        <end position="398"/>
    </location>
</feature>
<feature type="compositionally biased region" description="Polar residues" evidence="1">
    <location>
        <begin position="322"/>
        <end position="332"/>
    </location>
</feature>
<dbReference type="GeneID" id="12980578"/>
<dbReference type="VEuPathDB" id="TriTrypDB:LMJLV39_350050200"/>
<evidence type="ECO:0000313" key="2">
    <source>
        <dbReference type="EMBL" id="CBZ13053.1"/>
    </source>
</evidence>
<dbReference type="HOGENOM" id="CLU_453798_0_0_1"/>
<feature type="compositionally biased region" description="Polar residues" evidence="1">
    <location>
        <begin position="517"/>
        <end position="531"/>
    </location>
</feature>
<feature type="region of interest" description="Disordered" evidence="1">
    <location>
        <begin position="30"/>
        <end position="50"/>
    </location>
</feature>
<dbReference type="eggNOG" id="ENOG502SKJY">
    <property type="taxonomic scope" value="Eukaryota"/>
</dbReference>
<dbReference type="InParanoid" id="E9AFP9"/>
<feature type="compositionally biased region" description="Low complexity" evidence="1">
    <location>
        <begin position="134"/>
        <end position="152"/>
    </location>
</feature>
<proteinExistence type="predicted"/>
<dbReference type="KEGG" id="lma:LMJF_35_4220"/>